<dbReference type="GO" id="GO:0003899">
    <property type="term" value="F:DNA-directed RNA polymerase activity"/>
    <property type="evidence" value="ECO:0007669"/>
    <property type="project" value="UniProtKB-EC"/>
</dbReference>
<feature type="non-terminal residue" evidence="3">
    <location>
        <position position="1"/>
    </location>
</feature>
<keyword evidence="3" id="KW-0808">Transferase</keyword>
<keyword evidence="3" id="KW-0548">Nucleotidyltransferase</keyword>
<protein>
    <submittedName>
        <fullName evidence="3">Protein containing RNA polymerase Rpb2, domain protein 7 domain protein</fullName>
        <ecNumber evidence="3">2.7.7.6</ecNumber>
    </submittedName>
</protein>
<feature type="compositionally biased region" description="Pro residues" evidence="1">
    <location>
        <begin position="106"/>
        <end position="115"/>
    </location>
</feature>
<dbReference type="AlphaFoldDB" id="J9FXL3"/>
<comment type="caution">
    <text evidence="3">The sequence shown here is derived from an EMBL/GenBank/DDBJ whole genome shotgun (WGS) entry which is preliminary data.</text>
</comment>
<organism evidence="3">
    <name type="scientific">gut metagenome</name>
    <dbReference type="NCBI Taxonomy" id="749906"/>
    <lineage>
        <taxon>unclassified sequences</taxon>
        <taxon>metagenomes</taxon>
        <taxon>organismal metagenomes</taxon>
    </lineage>
</organism>
<gene>
    <name evidence="3" type="ORF">EVA_19813</name>
</gene>
<name>J9FXL3_9ZZZZ</name>
<dbReference type="SUPFAM" id="SSF64484">
    <property type="entry name" value="beta and beta-prime subunits of DNA dependent RNA-polymerase"/>
    <property type="match status" value="1"/>
</dbReference>
<dbReference type="EMBL" id="AMCI01007770">
    <property type="protein sequence ID" value="EJW92079.1"/>
    <property type="molecule type" value="Genomic_DNA"/>
</dbReference>
<sequence>LYAYGASNVLQEILTVKSDDTVGRVKTYEAITKGENVPMAGIPESFKVLVKEIRSLALDIEPIRDAEPEAPAAPAPTPPSSTWTACPRSTRPTPPPMRPTPSSMSSPPPPPIRSS</sequence>
<dbReference type="Pfam" id="PF04560">
    <property type="entry name" value="RNA_pol_Rpb2_7"/>
    <property type="match status" value="1"/>
</dbReference>
<feature type="domain" description="RNA polymerase Rpb2" evidence="2">
    <location>
        <begin position="1"/>
        <end position="62"/>
    </location>
</feature>
<evidence type="ECO:0000313" key="3">
    <source>
        <dbReference type="EMBL" id="EJW92079.1"/>
    </source>
</evidence>
<dbReference type="InterPro" id="IPR007641">
    <property type="entry name" value="RNA_pol_Rpb2_7"/>
</dbReference>
<feature type="region of interest" description="Disordered" evidence="1">
    <location>
        <begin position="62"/>
        <end position="115"/>
    </location>
</feature>
<reference evidence="3" key="1">
    <citation type="journal article" date="2012" name="PLoS ONE">
        <title>Gene sets for utilization of primary and secondary nutrition supplies in the distal gut of endangered iberian lynx.</title>
        <authorList>
            <person name="Alcaide M."/>
            <person name="Messina E."/>
            <person name="Richter M."/>
            <person name="Bargiela R."/>
            <person name="Peplies J."/>
            <person name="Huws S.A."/>
            <person name="Newbold C.J."/>
            <person name="Golyshin P.N."/>
            <person name="Simon M.A."/>
            <person name="Lopez G."/>
            <person name="Yakimov M.M."/>
            <person name="Ferrer M."/>
        </authorList>
    </citation>
    <scope>NUCLEOTIDE SEQUENCE</scope>
</reference>
<evidence type="ECO:0000259" key="2">
    <source>
        <dbReference type="Pfam" id="PF04560"/>
    </source>
</evidence>
<dbReference type="GO" id="GO:0003677">
    <property type="term" value="F:DNA binding"/>
    <property type="evidence" value="ECO:0007669"/>
    <property type="project" value="InterPro"/>
</dbReference>
<evidence type="ECO:0000256" key="1">
    <source>
        <dbReference type="SAM" id="MobiDB-lite"/>
    </source>
</evidence>
<accession>J9FXL3</accession>
<dbReference type="GO" id="GO:0006351">
    <property type="term" value="P:DNA-templated transcription"/>
    <property type="evidence" value="ECO:0007669"/>
    <property type="project" value="InterPro"/>
</dbReference>
<proteinExistence type="predicted"/>
<dbReference type="EC" id="2.7.7.6" evidence="3"/>